<keyword evidence="14" id="KW-1185">Reference proteome</keyword>
<accession>A0A7W7ZB83</accession>
<dbReference type="Pfam" id="PF01706">
    <property type="entry name" value="FliG_C"/>
    <property type="match status" value="1"/>
</dbReference>
<dbReference type="InterPro" id="IPR023087">
    <property type="entry name" value="Flg_Motor_Flig_C"/>
</dbReference>
<evidence type="ECO:0000256" key="2">
    <source>
        <dbReference type="ARBA" id="ARBA00004413"/>
    </source>
</evidence>
<proteinExistence type="inferred from homology"/>
<evidence type="ECO:0000256" key="1">
    <source>
        <dbReference type="ARBA" id="ARBA00004117"/>
    </source>
</evidence>
<dbReference type="InterPro" id="IPR000090">
    <property type="entry name" value="Flg_Motor_Flig"/>
</dbReference>
<gene>
    <name evidence="13" type="ORF">HDF16_001068</name>
</gene>
<sequence length="341" mass="37728">MSPDINVHNLSGTRKAAILMTMLSEEAAASIFHHLTEEDLQGLTHEIARLGSVPKEVSLQILQEFQQMAIASEHISSGGREVATRMLVKAFGENGAQTMVQRLVRAQETSSSRVESLQRVDPKQLARFLEGEHPQTIALILGHLETKQASALLMCLPHPVRAESVRRLANLRQFSPAMAEKVAIVLNRRLRSVGDQKKKTYSGFQSVADLMNNIDATTSGEILETIEREEATLASSIRDLMFTFEDFLEVSEVQLRSLTGAVDKKTLTLALKSASETLKEHFFSTMSSRAIEMLKEEADQLGPVRSKDVAKAQMEVVAVARRLEAEGKMILKSEGADEYVL</sequence>
<evidence type="ECO:0000259" key="12">
    <source>
        <dbReference type="Pfam" id="PF14842"/>
    </source>
</evidence>
<reference evidence="13 14" key="1">
    <citation type="submission" date="2020-08" db="EMBL/GenBank/DDBJ databases">
        <title>Genomic Encyclopedia of Type Strains, Phase IV (KMG-V): Genome sequencing to study the core and pangenomes of soil and plant-associated prokaryotes.</title>
        <authorList>
            <person name="Whitman W."/>
        </authorList>
    </citation>
    <scope>NUCLEOTIDE SEQUENCE [LARGE SCALE GENOMIC DNA]</scope>
    <source>
        <strain evidence="13 14">M8UP14</strain>
    </source>
</reference>
<dbReference type="InterPro" id="IPR028263">
    <property type="entry name" value="FliG_N"/>
</dbReference>
<evidence type="ECO:0000256" key="7">
    <source>
        <dbReference type="ARBA" id="ARBA00022779"/>
    </source>
</evidence>
<evidence type="ECO:0000259" key="11">
    <source>
        <dbReference type="Pfam" id="PF14841"/>
    </source>
</evidence>
<dbReference type="PANTHER" id="PTHR30534">
    <property type="entry name" value="FLAGELLAR MOTOR SWITCH PROTEIN FLIG"/>
    <property type="match status" value="1"/>
</dbReference>
<keyword evidence="13" id="KW-0969">Cilium</keyword>
<dbReference type="GO" id="GO:0009425">
    <property type="term" value="C:bacterial-type flagellum basal body"/>
    <property type="evidence" value="ECO:0007669"/>
    <property type="project" value="UniProtKB-SubCell"/>
</dbReference>
<dbReference type="PANTHER" id="PTHR30534:SF0">
    <property type="entry name" value="FLAGELLAR MOTOR SWITCH PROTEIN FLIG"/>
    <property type="match status" value="1"/>
</dbReference>
<keyword evidence="8" id="KW-0472">Membrane</keyword>
<evidence type="ECO:0000256" key="4">
    <source>
        <dbReference type="ARBA" id="ARBA00021870"/>
    </source>
</evidence>
<dbReference type="InterPro" id="IPR011002">
    <property type="entry name" value="FliG_a-hlx"/>
</dbReference>
<dbReference type="InterPro" id="IPR032779">
    <property type="entry name" value="FliG_M"/>
</dbReference>
<dbReference type="PRINTS" id="PR00954">
    <property type="entry name" value="FLGMOTORFLIG"/>
</dbReference>
<dbReference type="Gene3D" id="1.10.220.30">
    <property type="match status" value="3"/>
</dbReference>
<evidence type="ECO:0000256" key="5">
    <source>
        <dbReference type="ARBA" id="ARBA00022475"/>
    </source>
</evidence>
<dbReference type="PIRSF" id="PIRSF003161">
    <property type="entry name" value="FliG"/>
    <property type="match status" value="1"/>
</dbReference>
<dbReference type="Pfam" id="PF14842">
    <property type="entry name" value="FliG_N"/>
    <property type="match status" value="1"/>
</dbReference>
<keyword evidence="7" id="KW-0283">Flagellar rotation</keyword>
<dbReference type="Pfam" id="PF14841">
    <property type="entry name" value="FliG_M"/>
    <property type="match status" value="1"/>
</dbReference>
<feature type="domain" description="Flagellar motor switch protein FliG C-terminal" evidence="10">
    <location>
        <begin position="224"/>
        <end position="331"/>
    </location>
</feature>
<keyword evidence="13" id="KW-0966">Cell projection</keyword>
<dbReference type="EMBL" id="JACHIP010000001">
    <property type="protein sequence ID" value="MBB5056399.1"/>
    <property type="molecule type" value="Genomic_DNA"/>
</dbReference>
<dbReference type="GO" id="GO:0071973">
    <property type="term" value="P:bacterial-type flagellum-dependent cell motility"/>
    <property type="evidence" value="ECO:0007669"/>
    <property type="project" value="InterPro"/>
</dbReference>
<evidence type="ECO:0000256" key="3">
    <source>
        <dbReference type="ARBA" id="ARBA00010299"/>
    </source>
</evidence>
<keyword evidence="9" id="KW-0975">Bacterial flagellum</keyword>
<keyword evidence="13" id="KW-0282">Flagellum</keyword>
<dbReference type="GO" id="GO:0005886">
    <property type="term" value="C:plasma membrane"/>
    <property type="evidence" value="ECO:0007669"/>
    <property type="project" value="UniProtKB-SubCell"/>
</dbReference>
<dbReference type="Proteomes" id="UP000540989">
    <property type="component" value="Unassembled WGS sequence"/>
</dbReference>
<evidence type="ECO:0000256" key="8">
    <source>
        <dbReference type="ARBA" id="ARBA00023136"/>
    </source>
</evidence>
<feature type="domain" description="Flagellar motor switch protein FliG N-terminal" evidence="12">
    <location>
        <begin position="9"/>
        <end position="109"/>
    </location>
</feature>
<dbReference type="GO" id="GO:0006935">
    <property type="term" value="P:chemotaxis"/>
    <property type="evidence" value="ECO:0007669"/>
    <property type="project" value="UniProtKB-KW"/>
</dbReference>
<evidence type="ECO:0000313" key="13">
    <source>
        <dbReference type="EMBL" id="MBB5056399.1"/>
    </source>
</evidence>
<keyword evidence="6" id="KW-0145">Chemotaxis</keyword>
<evidence type="ECO:0000256" key="9">
    <source>
        <dbReference type="ARBA" id="ARBA00023143"/>
    </source>
</evidence>
<comment type="similarity">
    <text evidence="3">Belongs to the FliG family.</text>
</comment>
<comment type="subcellular location">
    <subcellularLocation>
        <location evidence="1">Bacterial flagellum basal body</location>
    </subcellularLocation>
    <subcellularLocation>
        <location evidence="2">Cell membrane</location>
        <topology evidence="2">Peripheral membrane protein</topology>
        <orientation evidence="2">Cytoplasmic side</orientation>
    </subcellularLocation>
</comment>
<dbReference type="AlphaFoldDB" id="A0A7W7ZB83"/>
<comment type="caution">
    <text evidence="13">The sequence shown here is derived from an EMBL/GenBank/DDBJ whole genome shotgun (WGS) entry which is preliminary data.</text>
</comment>
<protein>
    <recommendedName>
        <fullName evidence="4">Flagellar motor switch protein FliG</fullName>
    </recommendedName>
</protein>
<dbReference type="SUPFAM" id="SSF48029">
    <property type="entry name" value="FliG"/>
    <property type="match status" value="2"/>
</dbReference>
<name>A0A7W7ZB83_9BACT</name>
<organism evidence="13 14">
    <name type="scientific">Granulicella aggregans</name>
    <dbReference type="NCBI Taxonomy" id="474949"/>
    <lineage>
        <taxon>Bacteria</taxon>
        <taxon>Pseudomonadati</taxon>
        <taxon>Acidobacteriota</taxon>
        <taxon>Terriglobia</taxon>
        <taxon>Terriglobales</taxon>
        <taxon>Acidobacteriaceae</taxon>
        <taxon>Granulicella</taxon>
    </lineage>
</organism>
<dbReference type="NCBIfam" id="TIGR00207">
    <property type="entry name" value="fliG"/>
    <property type="match status" value="1"/>
</dbReference>
<evidence type="ECO:0000256" key="6">
    <source>
        <dbReference type="ARBA" id="ARBA00022500"/>
    </source>
</evidence>
<feature type="domain" description="Flagellar motor switch protein FliG middle" evidence="11">
    <location>
        <begin position="122"/>
        <end position="196"/>
    </location>
</feature>
<dbReference type="RefSeq" id="WP_184214045.1">
    <property type="nucleotide sequence ID" value="NZ_JACHIP010000001.1"/>
</dbReference>
<evidence type="ECO:0000259" key="10">
    <source>
        <dbReference type="Pfam" id="PF01706"/>
    </source>
</evidence>
<keyword evidence="5" id="KW-1003">Cell membrane</keyword>
<evidence type="ECO:0000313" key="14">
    <source>
        <dbReference type="Proteomes" id="UP000540989"/>
    </source>
</evidence>
<dbReference type="GO" id="GO:0003774">
    <property type="term" value="F:cytoskeletal motor activity"/>
    <property type="evidence" value="ECO:0007669"/>
    <property type="project" value="InterPro"/>
</dbReference>